<keyword evidence="2" id="KW-0472">Membrane</keyword>
<proteinExistence type="predicted"/>
<gene>
    <name evidence="6" type="ORF">K9V48_19585</name>
</gene>
<keyword evidence="2" id="KW-1133">Transmembrane helix</keyword>
<dbReference type="Proteomes" id="UP001165287">
    <property type="component" value="Unassembled WGS sequence"/>
</dbReference>
<evidence type="ECO:0000259" key="4">
    <source>
        <dbReference type="Pfam" id="PF22813"/>
    </source>
</evidence>
<feature type="domain" description="TcaA second" evidence="4">
    <location>
        <begin position="97"/>
        <end position="194"/>
    </location>
</feature>
<sequence>MDYCNNCGAKLNDTQEFCGECGHQISKKKDQNIEPETTLTPISDTRIEPAQTKPQASSEPKQPLFKSKKSKILTAIGIVVLALLIGGYYFLQQMTAPKAVAEGFIDAINQQDVSAMKKYINDGQYEIKVDDKQAEEFISYLHENPRRITSIAEELMNDAALMEEGTSPSLDGDSLASLKYNGKKWVFFDDYAVQIQTFYTDIHSDVANTDILINDKVEATMEDEEETFGPLLPGVYTVKATVNGEFGVVEQKLKIDTAEVDGETGSIEFDWSNYFVPVYSNHEDAILFVNNQSTDKEIGDVESFGPVPLDGSVKIFAQKKFDEGVKKSTVVTLTEGISSAELVFDEEEKEADTNTVSKVYVVEKHADVKETEGVSIDEIAVEDVVINHYSYISTDEFSLAYGLFSSARKSEVSLDVWTRGLLNNIQDIVTEVTVTEVKGSTAKAYLEMTSYDRSSGGKTLVQEWGGYWNLVKESGDWKLHKAEIKKLDSRIE</sequence>
<accession>A0ABS7UVQ5</accession>
<dbReference type="RefSeq" id="WP_224140849.1">
    <property type="nucleotide sequence ID" value="NZ_JAIQUM010000054.1"/>
</dbReference>
<reference evidence="6" key="1">
    <citation type="submission" date="2024-05" db="EMBL/GenBank/DDBJ databases">
        <title>Metabacillus sp. nov., isolated from the rhizosphere soil of tomato plants.</title>
        <authorList>
            <person name="Ma R."/>
        </authorList>
    </citation>
    <scope>NUCLEOTIDE SEQUENCE</scope>
    <source>
        <strain evidence="6">DBTR6</strain>
    </source>
</reference>
<dbReference type="PANTHER" id="PTHR40038">
    <property type="entry name" value="MEMBRANE-ASSOCIATED PROTEIN TCAA"/>
    <property type="match status" value="1"/>
</dbReference>
<dbReference type="EMBL" id="JAIQUM010000054">
    <property type="protein sequence ID" value="MBZ5752393.1"/>
    <property type="molecule type" value="Genomic_DNA"/>
</dbReference>
<feature type="domain" description="Zinc-ribbon" evidence="3">
    <location>
        <begin position="3"/>
        <end position="24"/>
    </location>
</feature>
<evidence type="ECO:0000256" key="1">
    <source>
        <dbReference type="SAM" id="MobiDB-lite"/>
    </source>
</evidence>
<dbReference type="InterPro" id="IPR054529">
    <property type="entry name" value="TcaA_2nd"/>
</dbReference>
<evidence type="ECO:0000259" key="5">
    <source>
        <dbReference type="Pfam" id="PF22820"/>
    </source>
</evidence>
<dbReference type="InterPro" id="IPR054530">
    <property type="entry name" value="TcaA_4th"/>
</dbReference>
<feature type="domain" description="TcaA 4th" evidence="5">
    <location>
        <begin position="275"/>
        <end position="336"/>
    </location>
</feature>
<comment type="caution">
    <text evidence="6">The sequence shown here is derived from an EMBL/GenBank/DDBJ whole genome shotgun (WGS) entry which is preliminary data.</text>
</comment>
<dbReference type="InterPro" id="IPR026870">
    <property type="entry name" value="Zinc_ribbon_dom"/>
</dbReference>
<evidence type="ECO:0000313" key="7">
    <source>
        <dbReference type="Proteomes" id="UP001165287"/>
    </source>
</evidence>
<feature type="region of interest" description="Disordered" evidence="1">
    <location>
        <begin position="29"/>
        <end position="63"/>
    </location>
</feature>
<name>A0ABS7UVQ5_9BACI</name>
<protein>
    <submittedName>
        <fullName evidence="6">Zinc-ribbon domain-containing protein</fullName>
    </submittedName>
</protein>
<dbReference type="Pfam" id="PF22820">
    <property type="entry name" value="TcaA_3rd_4th"/>
    <property type="match status" value="1"/>
</dbReference>
<evidence type="ECO:0000313" key="6">
    <source>
        <dbReference type="EMBL" id="MBZ5752393.1"/>
    </source>
</evidence>
<feature type="compositionally biased region" description="Polar residues" evidence="1">
    <location>
        <begin position="34"/>
        <end position="43"/>
    </location>
</feature>
<keyword evidence="2" id="KW-0812">Transmembrane</keyword>
<organism evidence="6 7">
    <name type="scientific">Metabacillus rhizolycopersici</name>
    <dbReference type="NCBI Taxonomy" id="2875709"/>
    <lineage>
        <taxon>Bacteria</taxon>
        <taxon>Bacillati</taxon>
        <taxon>Bacillota</taxon>
        <taxon>Bacilli</taxon>
        <taxon>Bacillales</taxon>
        <taxon>Bacillaceae</taxon>
        <taxon>Metabacillus</taxon>
    </lineage>
</organism>
<keyword evidence="7" id="KW-1185">Reference proteome</keyword>
<feature type="transmembrane region" description="Helical" evidence="2">
    <location>
        <begin position="72"/>
        <end position="91"/>
    </location>
</feature>
<dbReference type="Pfam" id="PF13240">
    <property type="entry name" value="Zn_Ribbon_1"/>
    <property type="match status" value="1"/>
</dbReference>
<dbReference type="Pfam" id="PF22813">
    <property type="entry name" value="TcaA_2nd"/>
    <property type="match status" value="1"/>
</dbReference>
<dbReference type="PANTHER" id="PTHR40038:SF1">
    <property type="entry name" value="MEMBRANE-ASSOCIATED PROTEIN TCAA"/>
    <property type="match status" value="1"/>
</dbReference>
<evidence type="ECO:0000256" key="2">
    <source>
        <dbReference type="SAM" id="Phobius"/>
    </source>
</evidence>
<evidence type="ECO:0000259" key="3">
    <source>
        <dbReference type="Pfam" id="PF13240"/>
    </source>
</evidence>